<dbReference type="AlphaFoldDB" id="A0A371P4W0"/>
<comment type="similarity">
    <text evidence="1">Belongs to the CdaR family.</text>
</comment>
<feature type="domain" description="PucR C-terminal helix-turn-helix" evidence="3">
    <location>
        <begin position="364"/>
        <end position="421"/>
    </location>
</feature>
<gene>
    <name evidence="5" type="ORF">DX116_17970</name>
</gene>
<dbReference type="Gene3D" id="1.10.10.2840">
    <property type="entry name" value="PucR C-terminal helix-turn-helix domain"/>
    <property type="match status" value="1"/>
</dbReference>
<dbReference type="RefSeq" id="WP_119705547.1">
    <property type="nucleotide sequence ID" value="NZ_JBHSOI010000002.1"/>
</dbReference>
<evidence type="ECO:0000313" key="6">
    <source>
        <dbReference type="Proteomes" id="UP000265581"/>
    </source>
</evidence>
<dbReference type="Pfam" id="PF13556">
    <property type="entry name" value="HTH_30"/>
    <property type="match status" value="1"/>
</dbReference>
<evidence type="ECO:0000259" key="3">
    <source>
        <dbReference type="Pfam" id="PF13556"/>
    </source>
</evidence>
<dbReference type="OrthoDB" id="33973at2"/>
<keyword evidence="6" id="KW-1185">Reference proteome</keyword>
<dbReference type="InterPro" id="IPR051448">
    <property type="entry name" value="CdaR-like_regulators"/>
</dbReference>
<dbReference type="EMBL" id="QUBR01000002">
    <property type="protein sequence ID" value="REK70962.1"/>
    <property type="molecule type" value="Genomic_DNA"/>
</dbReference>
<reference evidence="5 6" key="1">
    <citation type="submission" date="2018-08" db="EMBL/GenBank/DDBJ databases">
        <title>Aeromicrobium sp. M2KJ-4, whole genome shotgun sequence.</title>
        <authorList>
            <person name="Tuo L."/>
        </authorList>
    </citation>
    <scope>NUCLEOTIDE SEQUENCE [LARGE SCALE GENOMIC DNA]</scope>
    <source>
        <strain evidence="5 6">M2KJ-4</strain>
    </source>
</reference>
<name>A0A371P4W0_9ACTN</name>
<feature type="domain" description="CdaR GGDEF-like" evidence="4">
    <location>
        <begin position="226"/>
        <end position="310"/>
    </location>
</feature>
<evidence type="ECO:0000256" key="1">
    <source>
        <dbReference type="ARBA" id="ARBA00006754"/>
    </source>
</evidence>
<comment type="caution">
    <text evidence="5">The sequence shown here is derived from an EMBL/GenBank/DDBJ whole genome shotgun (WGS) entry which is preliminary data.</text>
</comment>
<dbReference type="Pfam" id="PF17853">
    <property type="entry name" value="GGDEF_2"/>
    <property type="match status" value="1"/>
</dbReference>
<dbReference type="PANTHER" id="PTHR33744">
    <property type="entry name" value="CARBOHYDRATE DIACID REGULATOR"/>
    <property type="match status" value="1"/>
</dbReference>
<dbReference type="InterPro" id="IPR025736">
    <property type="entry name" value="PucR_C-HTH_dom"/>
</dbReference>
<evidence type="ECO:0000313" key="5">
    <source>
        <dbReference type="EMBL" id="REK70962.1"/>
    </source>
</evidence>
<accession>A0A371P4W0</accession>
<dbReference type="Proteomes" id="UP000265581">
    <property type="component" value="Unassembled WGS sequence"/>
</dbReference>
<dbReference type="InterPro" id="IPR042070">
    <property type="entry name" value="PucR_C-HTH_sf"/>
</dbReference>
<evidence type="ECO:0000256" key="2">
    <source>
        <dbReference type="SAM" id="MobiDB-lite"/>
    </source>
</evidence>
<dbReference type="InterPro" id="IPR041522">
    <property type="entry name" value="CdaR_GGDEF"/>
</dbReference>
<organism evidence="5 6">
    <name type="scientific">Aeromicrobium endophyticum</name>
    <dbReference type="NCBI Taxonomy" id="2292704"/>
    <lineage>
        <taxon>Bacteria</taxon>
        <taxon>Bacillati</taxon>
        <taxon>Actinomycetota</taxon>
        <taxon>Actinomycetes</taxon>
        <taxon>Propionibacteriales</taxon>
        <taxon>Nocardioidaceae</taxon>
        <taxon>Aeromicrobium</taxon>
    </lineage>
</organism>
<protein>
    <submittedName>
        <fullName evidence="5">PucR family transcriptional regulator</fullName>
    </submittedName>
</protein>
<dbReference type="PANTHER" id="PTHR33744:SF17">
    <property type="entry name" value="CONSERVED PROTEIN"/>
    <property type="match status" value="1"/>
</dbReference>
<evidence type="ECO:0000259" key="4">
    <source>
        <dbReference type="Pfam" id="PF17853"/>
    </source>
</evidence>
<feature type="region of interest" description="Disordered" evidence="2">
    <location>
        <begin position="196"/>
        <end position="215"/>
    </location>
</feature>
<sequence>MTGLRLHDDAAHDLFAVADAISAIMDAPVTIEDRESRVVAFSVRQEEADGPRVESILGRRVPPHITQRFVDDGVFRRLHGSDRPIFVPTGDTGADCSELSRVAVAVRAGDEILGSVWVAVRDEPSADRMEALREASGPVALAMLRARTGTVAERARRSELVATAVSGSSAAGGALAELGLAGLPVAVLELAVRDERDEQDGGGVEGDLTGAERGATTGADRLAEQLRLSDAFALHLAATSPRAAVAVVGPVCLGLLPVAGEHREETAARVASRFVDRIGSGSFVVGIGAPASDVRQLARSREDAARASRVLRSRRATRRVGRLVDLQADAFMTELSDAIVQRGEALAGPAARLEEHDRAHGTRLVETFSAWLDHFGDITAASRSLFVHPNTFRYRLRTVAQVGGIDLGDSDTRFAAMLHFRLRTYVDDV</sequence>
<proteinExistence type="inferred from homology"/>